<evidence type="ECO:0000313" key="2">
    <source>
        <dbReference type="Proteomes" id="UP001457282"/>
    </source>
</evidence>
<sequence length="101" mass="11927">MDRSEREQRTKRWHSRRVADAVGMCTALMEARAWVRSSERDVRWRRKIESVVSSEAVGLVAILDWWLWYWQRSDIVNGGLEDLVISNWAGCMFVDFSCRFG</sequence>
<protein>
    <submittedName>
        <fullName evidence="1">Uncharacterized protein</fullName>
    </submittedName>
</protein>
<proteinExistence type="predicted"/>
<reference evidence="1 2" key="1">
    <citation type="journal article" date="2023" name="G3 (Bethesda)">
        <title>A chromosome-length genome assembly and annotation of blackberry (Rubus argutus, cv. 'Hillquist').</title>
        <authorList>
            <person name="Bruna T."/>
            <person name="Aryal R."/>
            <person name="Dudchenko O."/>
            <person name="Sargent D.J."/>
            <person name="Mead D."/>
            <person name="Buti M."/>
            <person name="Cavallini A."/>
            <person name="Hytonen T."/>
            <person name="Andres J."/>
            <person name="Pham M."/>
            <person name="Weisz D."/>
            <person name="Mascagni F."/>
            <person name="Usai G."/>
            <person name="Natali L."/>
            <person name="Bassil N."/>
            <person name="Fernandez G.E."/>
            <person name="Lomsadze A."/>
            <person name="Armour M."/>
            <person name="Olukolu B."/>
            <person name="Poorten T."/>
            <person name="Britton C."/>
            <person name="Davik J."/>
            <person name="Ashrafi H."/>
            <person name="Aiden E.L."/>
            <person name="Borodovsky M."/>
            <person name="Worthington M."/>
        </authorList>
    </citation>
    <scope>NUCLEOTIDE SEQUENCE [LARGE SCALE GENOMIC DNA]</scope>
    <source>
        <strain evidence="1">PI 553951</strain>
    </source>
</reference>
<comment type="caution">
    <text evidence="1">The sequence shown here is derived from an EMBL/GenBank/DDBJ whole genome shotgun (WGS) entry which is preliminary data.</text>
</comment>
<dbReference type="AlphaFoldDB" id="A0AAW1WFY0"/>
<keyword evidence="2" id="KW-1185">Reference proteome</keyword>
<organism evidence="1 2">
    <name type="scientific">Rubus argutus</name>
    <name type="common">Southern blackberry</name>
    <dbReference type="NCBI Taxonomy" id="59490"/>
    <lineage>
        <taxon>Eukaryota</taxon>
        <taxon>Viridiplantae</taxon>
        <taxon>Streptophyta</taxon>
        <taxon>Embryophyta</taxon>
        <taxon>Tracheophyta</taxon>
        <taxon>Spermatophyta</taxon>
        <taxon>Magnoliopsida</taxon>
        <taxon>eudicotyledons</taxon>
        <taxon>Gunneridae</taxon>
        <taxon>Pentapetalae</taxon>
        <taxon>rosids</taxon>
        <taxon>fabids</taxon>
        <taxon>Rosales</taxon>
        <taxon>Rosaceae</taxon>
        <taxon>Rosoideae</taxon>
        <taxon>Rosoideae incertae sedis</taxon>
        <taxon>Rubus</taxon>
    </lineage>
</organism>
<gene>
    <name evidence="1" type="ORF">M0R45_030720</name>
</gene>
<evidence type="ECO:0000313" key="1">
    <source>
        <dbReference type="EMBL" id="KAK9922247.1"/>
    </source>
</evidence>
<dbReference type="EMBL" id="JBEDUW010000006">
    <property type="protein sequence ID" value="KAK9922247.1"/>
    <property type="molecule type" value="Genomic_DNA"/>
</dbReference>
<dbReference type="Proteomes" id="UP001457282">
    <property type="component" value="Unassembled WGS sequence"/>
</dbReference>
<name>A0AAW1WFY0_RUBAR</name>
<accession>A0AAW1WFY0</accession>